<sequence length="165" mass="19050">MNNDISDIEDDSDCLPWLIWWPEFVKQRSIGSREISEFSPYDTTVEASLQPDLEPRDTQAHSSIKFSDMYVPWGAHPRGEYDAPGIYGGLPVEAGVVERYMWLSTETAQKIKDECREYSGVYHDSADTGYLYIDDDDSDNELWLKLSRPIKRMTSFEMKDSEDES</sequence>
<protein>
    <submittedName>
        <fullName evidence="1">Uncharacterized protein</fullName>
    </submittedName>
</protein>
<accession>A0A9W9W8J6</accession>
<dbReference type="EMBL" id="JAPZBU010000004">
    <property type="protein sequence ID" value="KAJ5408307.1"/>
    <property type="molecule type" value="Genomic_DNA"/>
</dbReference>
<comment type="caution">
    <text evidence="1">The sequence shown here is derived from an EMBL/GenBank/DDBJ whole genome shotgun (WGS) entry which is preliminary data.</text>
</comment>
<evidence type="ECO:0000313" key="1">
    <source>
        <dbReference type="EMBL" id="KAJ5408307.1"/>
    </source>
</evidence>
<reference evidence="1" key="1">
    <citation type="submission" date="2022-12" db="EMBL/GenBank/DDBJ databases">
        <authorList>
            <person name="Petersen C."/>
        </authorList>
    </citation>
    <scope>NUCLEOTIDE SEQUENCE</scope>
    <source>
        <strain evidence="1">IBT 29677</strain>
    </source>
</reference>
<organism evidence="1 2">
    <name type="scientific">Penicillium cosmopolitanum</name>
    <dbReference type="NCBI Taxonomy" id="1131564"/>
    <lineage>
        <taxon>Eukaryota</taxon>
        <taxon>Fungi</taxon>
        <taxon>Dikarya</taxon>
        <taxon>Ascomycota</taxon>
        <taxon>Pezizomycotina</taxon>
        <taxon>Eurotiomycetes</taxon>
        <taxon>Eurotiomycetidae</taxon>
        <taxon>Eurotiales</taxon>
        <taxon>Aspergillaceae</taxon>
        <taxon>Penicillium</taxon>
    </lineage>
</organism>
<dbReference type="AlphaFoldDB" id="A0A9W9W8J6"/>
<evidence type="ECO:0000313" key="2">
    <source>
        <dbReference type="Proteomes" id="UP001147747"/>
    </source>
</evidence>
<dbReference type="OrthoDB" id="4360026at2759"/>
<dbReference type="Proteomes" id="UP001147747">
    <property type="component" value="Unassembled WGS sequence"/>
</dbReference>
<gene>
    <name evidence="1" type="ORF">N7509_002190</name>
</gene>
<dbReference type="RefSeq" id="XP_056492622.1">
    <property type="nucleotide sequence ID" value="XM_056626827.1"/>
</dbReference>
<name>A0A9W9W8J6_9EURO</name>
<dbReference type="GeneID" id="81365807"/>
<proteinExistence type="predicted"/>
<reference evidence="1" key="2">
    <citation type="journal article" date="2023" name="IMA Fungus">
        <title>Comparative genomic study of the Penicillium genus elucidates a diverse pangenome and 15 lateral gene transfer events.</title>
        <authorList>
            <person name="Petersen C."/>
            <person name="Sorensen T."/>
            <person name="Nielsen M.R."/>
            <person name="Sondergaard T.E."/>
            <person name="Sorensen J.L."/>
            <person name="Fitzpatrick D.A."/>
            <person name="Frisvad J.C."/>
            <person name="Nielsen K.L."/>
        </authorList>
    </citation>
    <scope>NUCLEOTIDE SEQUENCE</scope>
    <source>
        <strain evidence="1">IBT 29677</strain>
    </source>
</reference>
<keyword evidence="2" id="KW-1185">Reference proteome</keyword>